<sequence length="235" mass="26288">MHEPHSDEVRDVVLLVFKKAIILQLVCVLSTRQTTSINFRETRFSSNLRPLSHVLKQISTFLLSPEEALVEAASTNQLDWLQNLLERYDTHIPDAVLLAASIGDVGTLEILAPLLYRPFLGAMSGEAWDVFKKAIPDTADSGYVDESGDDTSSASLHAIYGRQSEAAIILISRYYRKWRVCEGLEKALVYGVDEVAECIYRVITEHDDKNSFEDFFAGLAGEGNVNAIKFLYQRG</sequence>
<proteinExistence type="predicted"/>
<organism evidence="1 2">
    <name type="scientific">Phytophthora cactorum</name>
    <dbReference type="NCBI Taxonomy" id="29920"/>
    <lineage>
        <taxon>Eukaryota</taxon>
        <taxon>Sar</taxon>
        <taxon>Stramenopiles</taxon>
        <taxon>Oomycota</taxon>
        <taxon>Peronosporomycetes</taxon>
        <taxon>Peronosporales</taxon>
        <taxon>Peronosporaceae</taxon>
        <taxon>Phytophthora</taxon>
    </lineage>
</organism>
<dbReference type="OrthoDB" id="101492at2759"/>
<dbReference type="EMBL" id="JAENGZ010001173">
    <property type="protein sequence ID" value="KAG6950061.1"/>
    <property type="molecule type" value="Genomic_DNA"/>
</dbReference>
<gene>
    <name evidence="1" type="ORF">JG687_00014472</name>
</gene>
<comment type="caution">
    <text evidence="1">The sequence shown here is derived from an EMBL/GenBank/DDBJ whole genome shotgun (WGS) entry which is preliminary data.</text>
</comment>
<evidence type="ECO:0000313" key="2">
    <source>
        <dbReference type="Proteomes" id="UP000688947"/>
    </source>
</evidence>
<reference evidence="1" key="1">
    <citation type="submission" date="2021-01" db="EMBL/GenBank/DDBJ databases">
        <title>Phytophthora aleatoria, a newly-described species from Pinus radiata is distinct from Phytophthora cactorum isolates based on comparative genomics.</title>
        <authorList>
            <person name="Mcdougal R."/>
            <person name="Panda P."/>
            <person name="Williams N."/>
            <person name="Studholme D.J."/>
        </authorList>
    </citation>
    <scope>NUCLEOTIDE SEQUENCE</scope>
    <source>
        <strain evidence="1">NZFS 3830</strain>
    </source>
</reference>
<dbReference type="Proteomes" id="UP000688947">
    <property type="component" value="Unassembled WGS sequence"/>
</dbReference>
<accession>A0A8T1U1I7</accession>
<dbReference type="AlphaFoldDB" id="A0A8T1U1I7"/>
<name>A0A8T1U1I7_9STRA</name>
<protein>
    <submittedName>
        <fullName evidence="1">Uncharacterized protein</fullName>
    </submittedName>
</protein>
<evidence type="ECO:0000313" key="1">
    <source>
        <dbReference type="EMBL" id="KAG6950061.1"/>
    </source>
</evidence>